<name>A0A3P8KXC8_9BACT</name>
<dbReference type="InterPro" id="IPR034704">
    <property type="entry name" value="Ribosomal_bL28/bL31-like_sf"/>
</dbReference>
<gene>
    <name evidence="5" type="primary">rpmE</name>
    <name evidence="5" type="ORF">NCTC10126_00754</name>
    <name evidence="4" type="ORF">NPA07_03885</name>
</gene>
<evidence type="ECO:0000313" key="6">
    <source>
        <dbReference type="Proteomes" id="UP000280036"/>
    </source>
</evidence>
<dbReference type="OrthoDB" id="9803251at2"/>
<dbReference type="Proteomes" id="UP000280036">
    <property type="component" value="Unassembled WGS sequence"/>
</dbReference>
<dbReference type="Gene3D" id="4.10.830.30">
    <property type="entry name" value="Ribosomal protein L31"/>
    <property type="match status" value="1"/>
</dbReference>
<dbReference type="PANTHER" id="PTHR33280:SF1">
    <property type="entry name" value="LARGE RIBOSOMAL SUBUNIT PROTEIN BL31C"/>
    <property type="match status" value="1"/>
</dbReference>
<dbReference type="PRINTS" id="PR01249">
    <property type="entry name" value="RIBOSOMALL31"/>
</dbReference>
<evidence type="ECO:0000256" key="3">
    <source>
        <dbReference type="RuleBase" id="RU000564"/>
    </source>
</evidence>
<dbReference type="Pfam" id="PF01197">
    <property type="entry name" value="Ribosomal_L31"/>
    <property type="match status" value="1"/>
</dbReference>
<organism evidence="5 6">
    <name type="scientific">Mycoplasmopsis caviae</name>
    <dbReference type="NCBI Taxonomy" id="55603"/>
    <lineage>
        <taxon>Bacteria</taxon>
        <taxon>Bacillati</taxon>
        <taxon>Mycoplasmatota</taxon>
        <taxon>Mycoplasmoidales</taxon>
        <taxon>Metamycoplasmataceae</taxon>
        <taxon>Mycoplasmopsis</taxon>
    </lineage>
</organism>
<keyword evidence="1 3" id="KW-0689">Ribosomal protein</keyword>
<dbReference type="InterPro" id="IPR042105">
    <property type="entry name" value="Ribosomal_bL31_sf"/>
</dbReference>
<dbReference type="EMBL" id="CP101806">
    <property type="protein sequence ID" value="UUD34925.1"/>
    <property type="molecule type" value="Genomic_DNA"/>
</dbReference>
<reference evidence="5 6" key="1">
    <citation type="submission" date="2018-12" db="EMBL/GenBank/DDBJ databases">
        <authorList>
            <consortium name="Pathogen Informatics"/>
        </authorList>
    </citation>
    <scope>NUCLEOTIDE SEQUENCE [LARGE SCALE GENOMIC DNA]</scope>
    <source>
        <strain evidence="5 6">NCTC10126</strain>
    </source>
</reference>
<evidence type="ECO:0000256" key="1">
    <source>
        <dbReference type="ARBA" id="ARBA00022980"/>
    </source>
</evidence>
<dbReference type="GO" id="GO:0005840">
    <property type="term" value="C:ribosome"/>
    <property type="evidence" value="ECO:0007669"/>
    <property type="project" value="UniProtKB-KW"/>
</dbReference>
<evidence type="ECO:0000313" key="5">
    <source>
        <dbReference type="EMBL" id="VDR42247.1"/>
    </source>
</evidence>
<dbReference type="AlphaFoldDB" id="A0A3P8KXC8"/>
<dbReference type="GO" id="GO:1990904">
    <property type="term" value="C:ribonucleoprotein complex"/>
    <property type="evidence" value="ECO:0007669"/>
    <property type="project" value="UniProtKB-KW"/>
</dbReference>
<dbReference type="GO" id="GO:0003735">
    <property type="term" value="F:structural constituent of ribosome"/>
    <property type="evidence" value="ECO:0007669"/>
    <property type="project" value="InterPro"/>
</dbReference>
<dbReference type="InterPro" id="IPR002150">
    <property type="entry name" value="Ribosomal_bL31"/>
</dbReference>
<evidence type="ECO:0000313" key="7">
    <source>
        <dbReference type="Proteomes" id="UP001058569"/>
    </source>
</evidence>
<sequence>MRKNIHPQYFTVDATCSTCGKKFQFGSTKKSISVDVCSGCHVVYTGDRTKTKATGMIDKFNQRLAKQKQKTKK</sequence>
<dbReference type="Proteomes" id="UP001058569">
    <property type="component" value="Chromosome"/>
</dbReference>
<dbReference type="EMBL" id="UZVY01000001">
    <property type="protein sequence ID" value="VDR42247.1"/>
    <property type="molecule type" value="Genomic_DNA"/>
</dbReference>
<dbReference type="RefSeq" id="WP_126118452.1">
    <property type="nucleotide sequence ID" value="NZ_CP101806.1"/>
</dbReference>
<dbReference type="SUPFAM" id="SSF143800">
    <property type="entry name" value="L28p-like"/>
    <property type="match status" value="1"/>
</dbReference>
<protein>
    <recommendedName>
        <fullName evidence="3">50S ribosomal protein L31</fullName>
    </recommendedName>
</protein>
<dbReference type="GO" id="GO:0006412">
    <property type="term" value="P:translation"/>
    <property type="evidence" value="ECO:0007669"/>
    <property type="project" value="InterPro"/>
</dbReference>
<accession>A0A3P8KXC8</accession>
<reference evidence="4" key="2">
    <citation type="submission" date="2022-07" db="EMBL/GenBank/DDBJ databases">
        <title>Complete genome of Mycoplasma caviae type strain G122.</title>
        <authorList>
            <person name="Spergser J."/>
        </authorList>
    </citation>
    <scope>NUCLEOTIDE SEQUENCE</scope>
    <source>
        <strain evidence="4">G122</strain>
    </source>
</reference>
<dbReference type="PANTHER" id="PTHR33280">
    <property type="entry name" value="50S RIBOSOMAL PROTEIN L31, CHLOROPLASTIC"/>
    <property type="match status" value="1"/>
</dbReference>
<evidence type="ECO:0000313" key="4">
    <source>
        <dbReference type="EMBL" id="UUD34925.1"/>
    </source>
</evidence>
<keyword evidence="2 3" id="KW-0687">Ribonucleoprotein</keyword>
<dbReference type="NCBIfam" id="TIGR00105">
    <property type="entry name" value="L31"/>
    <property type="match status" value="1"/>
</dbReference>
<proteinExistence type="inferred from homology"/>
<dbReference type="NCBIfam" id="NF000612">
    <property type="entry name" value="PRK00019.1"/>
    <property type="match status" value="1"/>
</dbReference>
<keyword evidence="7" id="KW-1185">Reference proteome</keyword>
<comment type="similarity">
    <text evidence="3">Belongs to the bacterial ribosomal protein bL31 family.</text>
</comment>
<evidence type="ECO:0000256" key="2">
    <source>
        <dbReference type="ARBA" id="ARBA00023274"/>
    </source>
</evidence>